<dbReference type="EMBL" id="JACXVP010000011">
    <property type="protein sequence ID" value="KAG5576218.1"/>
    <property type="molecule type" value="Genomic_DNA"/>
</dbReference>
<evidence type="ECO:0000313" key="2">
    <source>
        <dbReference type="EMBL" id="KAG5576218.1"/>
    </source>
</evidence>
<keyword evidence="3" id="KW-1185">Reference proteome</keyword>
<evidence type="ECO:0000256" key="1">
    <source>
        <dbReference type="SAM" id="MobiDB-lite"/>
    </source>
</evidence>
<dbReference type="Proteomes" id="UP000824120">
    <property type="component" value="Chromosome 11"/>
</dbReference>
<name>A0A9J5WL20_SOLCO</name>
<evidence type="ECO:0000313" key="3">
    <source>
        <dbReference type="Proteomes" id="UP000824120"/>
    </source>
</evidence>
<feature type="region of interest" description="Disordered" evidence="1">
    <location>
        <begin position="239"/>
        <end position="265"/>
    </location>
</feature>
<dbReference type="InterPro" id="IPR040256">
    <property type="entry name" value="At4g02000-like"/>
</dbReference>
<organism evidence="2 3">
    <name type="scientific">Solanum commersonii</name>
    <name type="common">Commerson's wild potato</name>
    <name type="synonym">Commerson's nightshade</name>
    <dbReference type="NCBI Taxonomy" id="4109"/>
    <lineage>
        <taxon>Eukaryota</taxon>
        <taxon>Viridiplantae</taxon>
        <taxon>Streptophyta</taxon>
        <taxon>Embryophyta</taxon>
        <taxon>Tracheophyta</taxon>
        <taxon>Spermatophyta</taxon>
        <taxon>Magnoliopsida</taxon>
        <taxon>eudicotyledons</taxon>
        <taxon>Gunneridae</taxon>
        <taxon>Pentapetalae</taxon>
        <taxon>asterids</taxon>
        <taxon>lamiids</taxon>
        <taxon>Solanales</taxon>
        <taxon>Solanaceae</taxon>
        <taxon>Solanoideae</taxon>
        <taxon>Solaneae</taxon>
        <taxon>Solanum</taxon>
    </lineage>
</organism>
<reference evidence="2 3" key="1">
    <citation type="submission" date="2020-09" db="EMBL/GenBank/DDBJ databases">
        <title>De no assembly of potato wild relative species, Solanum commersonii.</title>
        <authorList>
            <person name="Cho K."/>
        </authorList>
    </citation>
    <scope>NUCLEOTIDE SEQUENCE [LARGE SCALE GENOMIC DNA]</scope>
    <source>
        <strain evidence="2">LZ3.2</strain>
        <tissue evidence="2">Leaf</tissue>
    </source>
</reference>
<gene>
    <name evidence="2" type="ORF">H5410_056352</name>
</gene>
<accession>A0A9J5WL20</accession>
<feature type="compositionally biased region" description="Basic residues" evidence="1">
    <location>
        <begin position="252"/>
        <end position="261"/>
    </location>
</feature>
<dbReference type="PANTHER" id="PTHR31286">
    <property type="entry name" value="GLYCINE-RICH CELL WALL STRUCTURAL PROTEIN 1.8-LIKE"/>
    <property type="match status" value="1"/>
</dbReference>
<dbReference type="AlphaFoldDB" id="A0A9J5WL20"/>
<comment type="caution">
    <text evidence="2">The sequence shown here is derived from an EMBL/GenBank/DDBJ whole genome shotgun (WGS) entry which is preliminary data.</text>
</comment>
<sequence length="279" mass="31700">MERSTNVGLFHGPMDIIPKEEMMLAMVWISIPNLSLDLFVKKSLLFIASAVATPIAIDKSTKIKSRPSTTRVKVILDLMEKLPNRLRLQFVDKDSGKLIEVFQEIVYDNLPLYCNYCKHKGHDKDSCRLISKTNQNNKQIDDTIEVASKENDKDLIQEKKVSPPTLDSKLSLEAPVFVTTCVIAKKNESKALVPNTIDLGKDSLDEYEEDNILDLGKDSLDENEEDMLDICFDKVAREGDISPRQQRSGSNKSKKKTHGRQHSWDGKITKEFVPRHLLM</sequence>
<evidence type="ECO:0008006" key="4">
    <source>
        <dbReference type="Google" id="ProtNLM"/>
    </source>
</evidence>
<dbReference type="PANTHER" id="PTHR31286:SF104">
    <property type="entry name" value="PEROXIDASE"/>
    <property type="match status" value="1"/>
</dbReference>
<proteinExistence type="predicted"/>
<protein>
    <recommendedName>
        <fullName evidence="4">DUF4283 domain-containing protein</fullName>
    </recommendedName>
</protein>